<organism evidence="8 9">
    <name type="scientific">Igneacidithiobacillus copahuensis</name>
    <dbReference type="NCBI Taxonomy" id="2724909"/>
    <lineage>
        <taxon>Bacteria</taxon>
        <taxon>Pseudomonadati</taxon>
        <taxon>Pseudomonadota</taxon>
        <taxon>Acidithiobacillia</taxon>
        <taxon>Acidithiobacillales</taxon>
        <taxon>Acidithiobacillaceae</taxon>
        <taxon>Igneacidithiobacillus</taxon>
    </lineage>
</organism>
<dbReference type="GO" id="GO:0005829">
    <property type="term" value="C:cytosol"/>
    <property type="evidence" value="ECO:0007669"/>
    <property type="project" value="TreeGrafter"/>
</dbReference>
<keyword evidence="9" id="KW-1185">Reference proteome</keyword>
<evidence type="ECO:0000256" key="2">
    <source>
        <dbReference type="ARBA" id="ARBA00022490"/>
    </source>
</evidence>
<evidence type="ECO:0000313" key="9">
    <source>
        <dbReference type="Proteomes" id="UP001197378"/>
    </source>
</evidence>
<dbReference type="PANTHER" id="PTHR34137">
    <property type="entry name" value="EXODEOXYRIBONUCLEASE 7 SMALL SUBUNIT"/>
    <property type="match status" value="1"/>
</dbReference>
<dbReference type="NCBIfam" id="TIGR01280">
    <property type="entry name" value="xseB"/>
    <property type="match status" value="1"/>
</dbReference>
<dbReference type="HAMAP" id="MF_00337">
    <property type="entry name" value="Exonuc_7_S"/>
    <property type="match status" value="1"/>
</dbReference>
<dbReference type="GO" id="GO:0008855">
    <property type="term" value="F:exodeoxyribonuclease VII activity"/>
    <property type="evidence" value="ECO:0007669"/>
    <property type="project" value="UniProtKB-UniRule"/>
</dbReference>
<sequence>MTDVKNPSQPDQDHAPQEIFSDTLQSLEKVVDKMESGQLSLEESVALFQQGMDLAQRAEKQLREARQKVEILLGSEVAPMVSDAEED</sequence>
<dbReference type="SUPFAM" id="SSF116842">
    <property type="entry name" value="XseB-like"/>
    <property type="match status" value="1"/>
</dbReference>
<accession>A0AAE2YRW5</accession>
<dbReference type="EC" id="3.1.11.6" evidence="6"/>
<evidence type="ECO:0000256" key="5">
    <source>
        <dbReference type="ARBA" id="ARBA00022839"/>
    </source>
</evidence>
<comment type="similarity">
    <text evidence="1 6">Belongs to the XseB family.</text>
</comment>
<reference evidence="8" key="1">
    <citation type="journal article" date="2021" name="ISME J.">
        <title>Genomic evolution of the class Acidithiobacillia: deep-branching Proteobacteria living in extreme acidic conditions.</title>
        <authorList>
            <person name="Moya-Beltran A."/>
            <person name="Beard S."/>
            <person name="Rojas-Villalobos C."/>
            <person name="Issotta F."/>
            <person name="Gallardo Y."/>
            <person name="Ulloa R."/>
            <person name="Giaveno A."/>
            <person name="Degli Esposti M."/>
            <person name="Johnson D.B."/>
            <person name="Quatrini R."/>
        </authorList>
    </citation>
    <scope>NUCLEOTIDE SEQUENCE</scope>
    <source>
        <strain evidence="8">VAN18-1</strain>
    </source>
</reference>
<comment type="subunit">
    <text evidence="6">Heterooligomer composed of large and small subunits.</text>
</comment>
<protein>
    <recommendedName>
        <fullName evidence="6">Exodeoxyribonuclease 7 small subunit</fullName>
        <ecNumber evidence="6">3.1.11.6</ecNumber>
    </recommendedName>
    <alternativeName>
        <fullName evidence="6">Exodeoxyribonuclease VII small subunit</fullName>
        <shortName evidence="6">Exonuclease VII small subunit</shortName>
    </alternativeName>
</protein>
<evidence type="ECO:0000256" key="3">
    <source>
        <dbReference type="ARBA" id="ARBA00022722"/>
    </source>
</evidence>
<evidence type="ECO:0000256" key="6">
    <source>
        <dbReference type="HAMAP-Rule" id="MF_00337"/>
    </source>
</evidence>
<evidence type="ECO:0000313" key="8">
    <source>
        <dbReference type="EMBL" id="MBU2789099.1"/>
    </source>
</evidence>
<keyword evidence="7" id="KW-0175">Coiled coil</keyword>
<dbReference type="Pfam" id="PF02609">
    <property type="entry name" value="Exonuc_VII_S"/>
    <property type="match status" value="1"/>
</dbReference>
<dbReference type="GO" id="GO:0006308">
    <property type="term" value="P:DNA catabolic process"/>
    <property type="evidence" value="ECO:0007669"/>
    <property type="project" value="UniProtKB-UniRule"/>
</dbReference>
<dbReference type="PANTHER" id="PTHR34137:SF1">
    <property type="entry name" value="EXODEOXYRIBONUCLEASE 7 SMALL SUBUNIT"/>
    <property type="match status" value="1"/>
</dbReference>
<dbReference type="EMBL" id="JAAXYO010000182">
    <property type="protein sequence ID" value="MBU2789099.1"/>
    <property type="molecule type" value="Genomic_DNA"/>
</dbReference>
<evidence type="ECO:0000256" key="7">
    <source>
        <dbReference type="SAM" id="Coils"/>
    </source>
</evidence>
<dbReference type="Proteomes" id="UP001197378">
    <property type="component" value="Unassembled WGS sequence"/>
</dbReference>
<keyword evidence="4 6" id="KW-0378">Hydrolase</keyword>
<comment type="subcellular location">
    <subcellularLocation>
        <location evidence="6">Cytoplasm</location>
    </subcellularLocation>
</comment>
<comment type="caution">
    <text evidence="8">The sequence shown here is derived from an EMBL/GenBank/DDBJ whole genome shotgun (WGS) entry which is preliminary data.</text>
</comment>
<dbReference type="InterPro" id="IPR037004">
    <property type="entry name" value="Exonuc_VII_ssu_sf"/>
</dbReference>
<keyword evidence="3 6" id="KW-0540">Nuclease</keyword>
<dbReference type="GO" id="GO:0009318">
    <property type="term" value="C:exodeoxyribonuclease VII complex"/>
    <property type="evidence" value="ECO:0007669"/>
    <property type="project" value="UniProtKB-UniRule"/>
</dbReference>
<dbReference type="InterPro" id="IPR003761">
    <property type="entry name" value="Exonuc_VII_S"/>
</dbReference>
<evidence type="ECO:0000256" key="4">
    <source>
        <dbReference type="ARBA" id="ARBA00022801"/>
    </source>
</evidence>
<dbReference type="RefSeq" id="WP_215871415.1">
    <property type="nucleotide sequence ID" value="NZ_JAAXYO010000182.1"/>
</dbReference>
<proteinExistence type="inferred from homology"/>
<keyword evidence="5 6" id="KW-0269">Exonuclease</keyword>
<keyword evidence="2 6" id="KW-0963">Cytoplasm</keyword>
<dbReference type="Gene3D" id="1.10.287.1040">
    <property type="entry name" value="Exonuclease VII, small subunit"/>
    <property type="match status" value="1"/>
</dbReference>
<comment type="catalytic activity">
    <reaction evidence="6">
        <text>Exonucleolytic cleavage in either 5'- to 3'- or 3'- to 5'-direction to yield nucleoside 5'-phosphates.</text>
        <dbReference type="EC" id="3.1.11.6"/>
    </reaction>
</comment>
<dbReference type="AlphaFoldDB" id="A0AAE2YRW5"/>
<name>A0AAE2YRW5_9PROT</name>
<evidence type="ECO:0000256" key="1">
    <source>
        <dbReference type="ARBA" id="ARBA00009998"/>
    </source>
</evidence>
<comment type="function">
    <text evidence="6">Bidirectionally degrades single-stranded DNA into large acid-insoluble oligonucleotides, which are then degraded further into small acid-soluble oligonucleotides.</text>
</comment>
<gene>
    <name evidence="6 8" type="primary">xseB</name>
    <name evidence="8" type="ORF">HFQ13_12940</name>
</gene>
<feature type="coiled-coil region" evidence="7">
    <location>
        <begin position="48"/>
        <end position="75"/>
    </location>
</feature>